<keyword evidence="6 11" id="KW-0472">Membrane</keyword>
<dbReference type="PRINTS" id="PR01788">
    <property type="entry name" value="PROSTANOIDR"/>
</dbReference>
<keyword evidence="9 10" id="KW-0807">Transducer</keyword>
<feature type="transmembrane region" description="Helical" evidence="11">
    <location>
        <begin position="75"/>
        <end position="95"/>
    </location>
</feature>
<evidence type="ECO:0000313" key="13">
    <source>
        <dbReference type="EMBL" id="KAK3082679.1"/>
    </source>
</evidence>
<organism evidence="13 14">
    <name type="scientific">Pinctada imbricata</name>
    <name type="common">Atlantic pearl-oyster</name>
    <name type="synonym">Pinctada martensii</name>
    <dbReference type="NCBI Taxonomy" id="66713"/>
    <lineage>
        <taxon>Eukaryota</taxon>
        <taxon>Metazoa</taxon>
        <taxon>Spiralia</taxon>
        <taxon>Lophotrochozoa</taxon>
        <taxon>Mollusca</taxon>
        <taxon>Bivalvia</taxon>
        <taxon>Autobranchia</taxon>
        <taxon>Pteriomorphia</taxon>
        <taxon>Pterioida</taxon>
        <taxon>Pterioidea</taxon>
        <taxon>Pteriidae</taxon>
        <taxon>Pinctada</taxon>
    </lineage>
</organism>
<feature type="transmembrane region" description="Helical" evidence="11">
    <location>
        <begin position="107"/>
        <end position="128"/>
    </location>
</feature>
<comment type="caution">
    <text evidence="13">The sequence shown here is derived from an EMBL/GenBank/DDBJ whole genome shotgun (WGS) entry which is preliminary data.</text>
</comment>
<dbReference type="PANTHER" id="PTHR11866:SF16">
    <property type="entry name" value="PROSTAGLANDIN E2 RECEPTOR EP4 SUBTYPE-LIKE PROTEIN"/>
    <property type="match status" value="1"/>
</dbReference>
<dbReference type="PROSITE" id="PS50262">
    <property type="entry name" value="G_PROTEIN_RECEP_F1_2"/>
    <property type="match status" value="1"/>
</dbReference>
<dbReference type="GO" id="GO:0007204">
    <property type="term" value="P:positive regulation of cytosolic calcium ion concentration"/>
    <property type="evidence" value="ECO:0007669"/>
    <property type="project" value="TreeGrafter"/>
</dbReference>
<accession>A0AA88XCJ0</accession>
<dbReference type="PANTHER" id="PTHR11866">
    <property type="entry name" value="G-PROTEIN COUPLED RECEPTOR FAMILY 1 MEMBER"/>
    <property type="match status" value="1"/>
</dbReference>
<feature type="transmembrane region" description="Helical" evidence="11">
    <location>
        <begin position="188"/>
        <end position="210"/>
    </location>
</feature>
<dbReference type="EMBL" id="VSWD01000014">
    <property type="protein sequence ID" value="KAK3082679.1"/>
    <property type="molecule type" value="Genomic_DNA"/>
</dbReference>
<dbReference type="PROSITE" id="PS00237">
    <property type="entry name" value="G_PROTEIN_RECEP_F1_1"/>
    <property type="match status" value="1"/>
</dbReference>
<evidence type="ECO:0000256" key="4">
    <source>
        <dbReference type="ARBA" id="ARBA00022989"/>
    </source>
</evidence>
<dbReference type="SUPFAM" id="SSF81321">
    <property type="entry name" value="Family A G protein-coupled receptor-like"/>
    <property type="match status" value="1"/>
</dbReference>
<keyword evidence="4 11" id="KW-1133">Transmembrane helix</keyword>
<evidence type="ECO:0000256" key="3">
    <source>
        <dbReference type="ARBA" id="ARBA00022692"/>
    </source>
</evidence>
<evidence type="ECO:0000256" key="1">
    <source>
        <dbReference type="ARBA" id="ARBA00004651"/>
    </source>
</evidence>
<evidence type="ECO:0000313" key="14">
    <source>
        <dbReference type="Proteomes" id="UP001186944"/>
    </source>
</evidence>
<keyword evidence="8" id="KW-0325">Glycoprotein</keyword>
<feature type="transmembrane region" description="Helical" evidence="11">
    <location>
        <begin position="148"/>
        <end position="176"/>
    </location>
</feature>
<keyword evidence="7 10" id="KW-0675">Receptor</keyword>
<evidence type="ECO:0000256" key="8">
    <source>
        <dbReference type="ARBA" id="ARBA00023180"/>
    </source>
</evidence>
<sequence length="374" mass="42671">MFLNLTGEFSNITSEANFISSEYMYDTTTNSKDGLNYGDYTIVTKINDTNNFLTTERISNQTTTEKINESIVPPILQFLFGFIGNVTAIGILIWSARRHQWKTFYRFVFALALTDLSGNILVYPIVLIRYASDFTYNFSESECHHISFMYSFAFLGSAMIVSAMSFDRFLAILFPFNYNAPTKNIRTHVLIGACWSVSAIICILPVIGVGKVKLFYPGSWCFIDFASHDSVDRVDTYLYAILGVIIFITTLTLNSAVIIAIGRKIYINRKNLGSYRRLKSDLYIVFFLLAIVIVFSICWVPLMAHMIRNINVPNPGDGKTELLVVRLAISNANIDPWIYIVLRRENLEFLERFTKRCRNTNNNTERSSNLESNS</sequence>
<dbReference type="AlphaFoldDB" id="A0AA88XCJ0"/>
<feature type="transmembrane region" description="Helical" evidence="11">
    <location>
        <begin position="237"/>
        <end position="261"/>
    </location>
</feature>
<feature type="domain" description="G-protein coupled receptors family 1 profile" evidence="12">
    <location>
        <begin position="84"/>
        <end position="339"/>
    </location>
</feature>
<comment type="similarity">
    <text evidence="10">Belongs to the G-protein coupled receptor 1 family.</text>
</comment>
<reference evidence="13" key="1">
    <citation type="submission" date="2019-08" db="EMBL/GenBank/DDBJ databases">
        <title>The improved chromosome-level genome for the pearl oyster Pinctada fucata martensii using PacBio sequencing and Hi-C.</title>
        <authorList>
            <person name="Zheng Z."/>
        </authorList>
    </citation>
    <scope>NUCLEOTIDE SEQUENCE</scope>
    <source>
        <strain evidence="13">ZZ-2019</strain>
        <tissue evidence="13">Adductor muscle</tissue>
    </source>
</reference>
<feature type="transmembrane region" description="Helical" evidence="11">
    <location>
        <begin position="282"/>
        <end position="302"/>
    </location>
</feature>
<evidence type="ECO:0000256" key="9">
    <source>
        <dbReference type="ARBA" id="ARBA00023224"/>
    </source>
</evidence>
<dbReference type="InterPro" id="IPR017452">
    <property type="entry name" value="GPCR_Rhodpsn_7TM"/>
</dbReference>
<dbReference type="Gene3D" id="1.20.1070.10">
    <property type="entry name" value="Rhodopsin 7-helix transmembrane proteins"/>
    <property type="match status" value="1"/>
</dbReference>
<proteinExistence type="inferred from homology"/>
<evidence type="ECO:0000256" key="6">
    <source>
        <dbReference type="ARBA" id="ARBA00023136"/>
    </source>
</evidence>
<gene>
    <name evidence="13" type="ORF">FSP39_002372</name>
</gene>
<evidence type="ECO:0000259" key="12">
    <source>
        <dbReference type="PROSITE" id="PS50262"/>
    </source>
</evidence>
<evidence type="ECO:0000256" key="11">
    <source>
        <dbReference type="SAM" id="Phobius"/>
    </source>
</evidence>
<keyword evidence="14" id="KW-1185">Reference proteome</keyword>
<dbReference type="GO" id="GO:0004930">
    <property type="term" value="F:G protein-coupled receptor activity"/>
    <property type="evidence" value="ECO:0007669"/>
    <property type="project" value="UniProtKB-KW"/>
</dbReference>
<keyword evidence="2" id="KW-1003">Cell membrane</keyword>
<evidence type="ECO:0000256" key="7">
    <source>
        <dbReference type="ARBA" id="ARBA00023170"/>
    </source>
</evidence>
<dbReference type="GO" id="GO:0005886">
    <property type="term" value="C:plasma membrane"/>
    <property type="evidence" value="ECO:0007669"/>
    <property type="project" value="UniProtKB-SubCell"/>
</dbReference>
<dbReference type="Proteomes" id="UP001186944">
    <property type="component" value="Unassembled WGS sequence"/>
</dbReference>
<dbReference type="InterPro" id="IPR008365">
    <property type="entry name" value="Prostanoid_rcpt"/>
</dbReference>
<protein>
    <recommendedName>
        <fullName evidence="12">G-protein coupled receptors family 1 profile domain-containing protein</fullName>
    </recommendedName>
</protein>
<dbReference type="GO" id="GO:0007189">
    <property type="term" value="P:adenylate cyclase-activating G protein-coupled receptor signaling pathway"/>
    <property type="evidence" value="ECO:0007669"/>
    <property type="project" value="TreeGrafter"/>
</dbReference>
<evidence type="ECO:0000256" key="2">
    <source>
        <dbReference type="ARBA" id="ARBA00022475"/>
    </source>
</evidence>
<evidence type="ECO:0000256" key="5">
    <source>
        <dbReference type="ARBA" id="ARBA00023040"/>
    </source>
</evidence>
<dbReference type="PRINTS" id="PR00237">
    <property type="entry name" value="GPCRRHODOPSN"/>
</dbReference>
<evidence type="ECO:0000256" key="10">
    <source>
        <dbReference type="RuleBase" id="RU000688"/>
    </source>
</evidence>
<comment type="subcellular location">
    <subcellularLocation>
        <location evidence="1">Cell membrane</location>
        <topology evidence="1">Multi-pass membrane protein</topology>
    </subcellularLocation>
</comment>
<name>A0AA88XCJ0_PINIB</name>
<dbReference type="InterPro" id="IPR000276">
    <property type="entry name" value="GPCR_Rhodpsn"/>
</dbReference>
<keyword evidence="5 10" id="KW-0297">G-protein coupled receptor</keyword>
<dbReference type="CDD" id="cd14981">
    <property type="entry name" value="7tmA_Prostanoid_R"/>
    <property type="match status" value="1"/>
</dbReference>
<dbReference type="Pfam" id="PF00001">
    <property type="entry name" value="7tm_1"/>
    <property type="match status" value="1"/>
</dbReference>
<keyword evidence="3 10" id="KW-0812">Transmembrane</keyword>